<dbReference type="AlphaFoldDB" id="A0A0V8J4E2"/>
<name>A0A0V8J4E2_9BACL</name>
<dbReference type="EMBL" id="LNQN01000005">
    <property type="protein sequence ID" value="KSU81943.1"/>
    <property type="molecule type" value="Genomic_DNA"/>
</dbReference>
<dbReference type="PANTHER" id="PTHR33392">
    <property type="entry name" value="POLYISOPRENYL-TEICHOIC ACID--PEPTIDOGLYCAN TEICHOIC ACID TRANSFERASE TAGU"/>
    <property type="match status" value="1"/>
</dbReference>
<keyword evidence="7" id="KW-0805">Transcription regulation</keyword>
<sequence length="313" mass="35384">MARVQRRKKRKFRWGRFILLLLILLIVAGGVYSYAQYKQGLSQARDGKFEDDKKNEEQFKGDLPENGKINVLMLGSDSRGEAHSRTDSILIGQYDQKGNQPKIVSIMRDTYVNIPGHGMQKINAAYAFGGPELLRQTIKQNFGVDINYYAVVDFQGFSKIADTIAPKGVKVNVPQNLIDDMNLDLKPGYQTLHGKELLSYVRFRHDAQSDFGRVARQQEVLSKLKNEATSIKNVFKLPKIVGLLDPYIETNVDSKSKLIVGKDFITGQAHNVKTLRIPLDNSFQNERHNVGDVLSIDLEKNKEALQEFLSAND</sequence>
<keyword evidence="6" id="KW-1133">Transmembrane helix</keyword>
<keyword evidence="3" id="KW-1003">Cell membrane</keyword>
<keyword evidence="9" id="KW-0804">Transcription</keyword>
<dbReference type="Pfam" id="PF03816">
    <property type="entry name" value="LytR_cpsA_psr"/>
    <property type="match status" value="1"/>
</dbReference>
<dbReference type="Gene3D" id="3.40.630.190">
    <property type="entry name" value="LCP protein"/>
    <property type="match status" value="1"/>
</dbReference>
<dbReference type="PANTHER" id="PTHR33392:SF8">
    <property type="entry name" value="REGULATORY PROTEIN MSRR"/>
    <property type="match status" value="1"/>
</dbReference>
<evidence type="ECO:0000256" key="8">
    <source>
        <dbReference type="ARBA" id="ARBA00023136"/>
    </source>
</evidence>
<dbReference type="OrthoDB" id="9782542at2"/>
<keyword evidence="5" id="KW-0735">Signal-anchor</keyword>
<evidence type="ECO:0000256" key="4">
    <source>
        <dbReference type="ARBA" id="ARBA00022692"/>
    </source>
</evidence>
<dbReference type="Proteomes" id="UP000054099">
    <property type="component" value="Unassembled WGS sequence"/>
</dbReference>
<evidence type="ECO:0000256" key="6">
    <source>
        <dbReference type="ARBA" id="ARBA00022989"/>
    </source>
</evidence>
<protein>
    <recommendedName>
        <fullName evidence="11">Regulatory protein MsrR</fullName>
    </recommendedName>
</protein>
<dbReference type="RefSeq" id="WP_061973739.1">
    <property type="nucleotide sequence ID" value="NZ_FMAV01000003.1"/>
</dbReference>
<accession>A0A0V8J4E2</accession>
<comment type="subcellular location">
    <subcellularLocation>
        <location evidence="1">Cell membrane</location>
        <topology evidence="1">Single-pass type II membrane protein</topology>
    </subcellularLocation>
</comment>
<comment type="caution">
    <text evidence="13">The sequence shown here is derived from an EMBL/GenBank/DDBJ whole genome shotgun (WGS) entry which is preliminary data.</text>
</comment>
<evidence type="ECO:0000256" key="7">
    <source>
        <dbReference type="ARBA" id="ARBA00023015"/>
    </source>
</evidence>
<evidence type="ECO:0000256" key="1">
    <source>
        <dbReference type="ARBA" id="ARBA00004401"/>
    </source>
</evidence>
<reference evidence="13 14" key="1">
    <citation type="journal article" date="2014" name="Antonie Van Leeuwenhoek">
        <title>Fictibacillus enclensis sp. nov., isolated from marine sediment.</title>
        <authorList>
            <person name="Dastager S.G."/>
            <person name="Mawlankar R."/>
            <person name="Srinivasan K."/>
            <person name="Tang S.K."/>
            <person name="Lee J.C."/>
            <person name="Ramana V.V."/>
            <person name="Shouche Y.S."/>
        </authorList>
    </citation>
    <scope>NUCLEOTIDE SEQUENCE [LARGE SCALE GENOMIC DNA]</scope>
    <source>
        <strain evidence="13 14">NIO-1003</strain>
    </source>
</reference>
<gene>
    <name evidence="13" type="ORF">AS030_16805</name>
</gene>
<evidence type="ECO:0000256" key="9">
    <source>
        <dbReference type="ARBA" id="ARBA00023163"/>
    </source>
</evidence>
<organism evidence="13 14">
    <name type="scientific">Fictibacillus enclensis</name>
    <dbReference type="NCBI Taxonomy" id="1017270"/>
    <lineage>
        <taxon>Bacteria</taxon>
        <taxon>Bacillati</taxon>
        <taxon>Bacillota</taxon>
        <taxon>Bacilli</taxon>
        <taxon>Bacillales</taxon>
        <taxon>Fictibacillaceae</taxon>
        <taxon>Fictibacillus</taxon>
    </lineage>
</organism>
<keyword evidence="8" id="KW-0472">Membrane</keyword>
<dbReference type="GO" id="GO:0005886">
    <property type="term" value="C:plasma membrane"/>
    <property type="evidence" value="ECO:0007669"/>
    <property type="project" value="UniProtKB-SubCell"/>
</dbReference>
<keyword evidence="4" id="KW-0812">Transmembrane</keyword>
<dbReference type="InterPro" id="IPR050922">
    <property type="entry name" value="LytR/CpsA/Psr_CW_biosynth"/>
</dbReference>
<evidence type="ECO:0000256" key="10">
    <source>
        <dbReference type="ARBA" id="ARBA00037178"/>
    </source>
</evidence>
<dbReference type="NCBIfam" id="TIGR00350">
    <property type="entry name" value="lytR_cpsA_psr"/>
    <property type="match status" value="1"/>
</dbReference>
<proteinExistence type="inferred from homology"/>
<evidence type="ECO:0000256" key="11">
    <source>
        <dbReference type="ARBA" id="ARBA00040752"/>
    </source>
</evidence>
<dbReference type="InterPro" id="IPR004474">
    <property type="entry name" value="LytR_CpsA_psr"/>
</dbReference>
<dbReference type="GO" id="GO:0071555">
    <property type="term" value="P:cell wall organization"/>
    <property type="evidence" value="ECO:0007669"/>
    <property type="project" value="UniProtKB-KW"/>
</dbReference>
<evidence type="ECO:0000256" key="5">
    <source>
        <dbReference type="ARBA" id="ARBA00022968"/>
    </source>
</evidence>
<evidence type="ECO:0000259" key="12">
    <source>
        <dbReference type="Pfam" id="PF03816"/>
    </source>
</evidence>
<evidence type="ECO:0000256" key="3">
    <source>
        <dbReference type="ARBA" id="ARBA00022475"/>
    </source>
</evidence>
<evidence type="ECO:0000256" key="2">
    <source>
        <dbReference type="ARBA" id="ARBA00006068"/>
    </source>
</evidence>
<feature type="domain" description="Cell envelope-related transcriptional attenuator" evidence="12">
    <location>
        <begin position="85"/>
        <end position="228"/>
    </location>
</feature>
<comment type="similarity">
    <text evidence="2">Belongs to the LytR/CpsA/Psr (LCP) family.</text>
</comment>
<evidence type="ECO:0000313" key="14">
    <source>
        <dbReference type="Proteomes" id="UP000054099"/>
    </source>
</evidence>
<keyword evidence="14" id="KW-1185">Reference proteome</keyword>
<evidence type="ECO:0000313" key="13">
    <source>
        <dbReference type="EMBL" id="KSU81943.1"/>
    </source>
</evidence>
<comment type="function">
    <text evidence="10">Involved in SarA attenuation. Affects resistance to oxacillin and teicoplanin, as well as the synthesis of virulence factors.</text>
</comment>